<evidence type="ECO:0000313" key="1">
    <source>
        <dbReference type="EMBL" id="RYJ39072.1"/>
    </source>
</evidence>
<dbReference type="EMBL" id="JUIV01000005">
    <property type="protein sequence ID" value="RYJ39072.1"/>
    <property type="molecule type" value="Genomic_DNA"/>
</dbReference>
<reference evidence="1 2" key="1">
    <citation type="submission" date="2014-12" db="EMBL/GenBank/DDBJ databases">
        <title>Genome sequence of Flavobacterium anhuiense RCM74.</title>
        <authorList>
            <person name="Kim J.F."/>
            <person name="Song J.Y."/>
            <person name="Kwak M.-J."/>
            <person name="Lee S.-W."/>
        </authorList>
    </citation>
    <scope>NUCLEOTIDE SEQUENCE [LARGE SCALE GENOMIC DNA]</scope>
    <source>
        <strain evidence="1 2">RCM74</strain>
    </source>
</reference>
<organism evidence="1 2">
    <name type="scientific">Flavobacterium anhuiense</name>
    <dbReference type="NCBI Taxonomy" id="459526"/>
    <lineage>
        <taxon>Bacteria</taxon>
        <taxon>Pseudomonadati</taxon>
        <taxon>Bacteroidota</taxon>
        <taxon>Flavobacteriia</taxon>
        <taxon>Flavobacteriales</taxon>
        <taxon>Flavobacteriaceae</taxon>
        <taxon>Flavobacterium</taxon>
    </lineage>
</organism>
<proteinExistence type="predicted"/>
<dbReference type="AlphaFoldDB" id="A0A444W013"/>
<accession>A0A444W013</accession>
<name>A0A444W013_9FLAO</name>
<evidence type="ECO:0000313" key="2">
    <source>
        <dbReference type="Proteomes" id="UP000290433"/>
    </source>
</evidence>
<sequence>MVNINSFFFVKVLEPSVHKNRKIITELPIKIGFYNNKNFY</sequence>
<gene>
    <name evidence="1" type="ORF">NU08_1910</name>
</gene>
<comment type="caution">
    <text evidence="1">The sequence shown here is derived from an EMBL/GenBank/DDBJ whole genome shotgun (WGS) entry which is preliminary data.</text>
</comment>
<dbReference type="Proteomes" id="UP000290433">
    <property type="component" value="Unassembled WGS sequence"/>
</dbReference>
<protein>
    <submittedName>
        <fullName evidence="1">Uncharacterized protein</fullName>
    </submittedName>
</protein>